<keyword evidence="2" id="KW-1133">Transmembrane helix</keyword>
<dbReference type="Proteomes" id="UP000728185">
    <property type="component" value="Unassembled WGS sequence"/>
</dbReference>
<proteinExistence type="predicted"/>
<feature type="region of interest" description="Disordered" evidence="1">
    <location>
        <begin position="33"/>
        <end position="65"/>
    </location>
</feature>
<name>A0A8E0RTS1_9TREM</name>
<evidence type="ECO:0008006" key="5">
    <source>
        <dbReference type="Google" id="ProtNLM"/>
    </source>
</evidence>
<protein>
    <recommendedName>
        <fullName evidence="5">Transmembrane protein</fullName>
    </recommendedName>
</protein>
<dbReference type="EMBL" id="LUCM01006371">
    <property type="protein sequence ID" value="KAA0191384.1"/>
    <property type="molecule type" value="Genomic_DNA"/>
</dbReference>
<dbReference type="OrthoDB" id="6282526at2759"/>
<keyword evidence="2" id="KW-0812">Transmembrane</keyword>
<reference evidence="3" key="1">
    <citation type="submission" date="2019-05" db="EMBL/GenBank/DDBJ databases">
        <title>Annotation for the trematode Fasciolopsis buski.</title>
        <authorList>
            <person name="Choi Y.-J."/>
        </authorList>
    </citation>
    <scope>NUCLEOTIDE SEQUENCE</scope>
    <source>
        <strain evidence="3">HT</strain>
        <tissue evidence="3">Whole worm</tissue>
    </source>
</reference>
<feature type="transmembrane region" description="Helical" evidence="2">
    <location>
        <begin position="272"/>
        <end position="299"/>
    </location>
</feature>
<sequence>MPIVPLVSKFIPPWADEYIKRSCELVWPTTNKVEANSESESDSSQDLSADENDEKSASTDQGPTQTTLVSSLPLIFRFPPQNGLLSWPGDYVAKAYHRVRPFVKNRNNDAREDDEHDVDQKKETDKKNITLLTQNYSVRSEETDYRLRFTLWPMDYLTMVRDYVRSFSGKPELEPATITAKYSTGEVLQEPRDNWASIDQERQVKILTQEDLALVPKSTKTNWFVSLPGEYVSWICDHVCQPFGNSTQEPEDEQQIVANEPVQEKLDKDVNVAFLTFFAGTFMIVFPIVFCASFMIFFLTSFGVAFLITFSFSLILALTSAMAFSLVIPAYQIPPGLLVYFHPQWWLDHVWQLVNEISIYSILTSHLIYPRFLQKNPLIYVLPSRFRPA</sequence>
<comment type="caution">
    <text evidence="3">The sequence shown here is derived from an EMBL/GenBank/DDBJ whole genome shotgun (WGS) entry which is preliminary data.</text>
</comment>
<evidence type="ECO:0000313" key="4">
    <source>
        <dbReference type="Proteomes" id="UP000728185"/>
    </source>
</evidence>
<dbReference type="AlphaFoldDB" id="A0A8E0RTS1"/>
<feature type="transmembrane region" description="Helical" evidence="2">
    <location>
        <begin position="306"/>
        <end position="330"/>
    </location>
</feature>
<organism evidence="3 4">
    <name type="scientific">Fasciolopsis buskii</name>
    <dbReference type="NCBI Taxonomy" id="27845"/>
    <lineage>
        <taxon>Eukaryota</taxon>
        <taxon>Metazoa</taxon>
        <taxon>Spiralia</taxon>
        <taxon>Lophotrochozoa</taxon>
        <taxon>Platyhelminthes</taxon>
        <taxon>Trematoda</taxon>
        <taxon>Digenea</taxon>
        <taxon>Plagiorchiida</taxon>
        <taxon>Echinostomata</taxon>
        <taxon>Echinostomatoidea</taxon>
        <taxon>Fasciolidae</taxon>
        <taxon>Fasciolopsis</taxon>
    </lineage>
</organism>
<feature type="compositionally biased region" description="Acidic residues" evidence="1">
    <location>
        <begin position="37"/>
        <end position="53"/>
    </location>
</feature>
<keyword evidence="2" id="KW-0472">Membrane</keyword>
<gene>
    <name evidence="3" type="ORF">FBUS_02063</name>
</gene>
<evidence type="ECO:0000256" key="1">
    <source>
        <dbReference type="SAM" id="MobiDB-lite"/>
    </source>
</evidence>
<accession>A0A8E0RTS1</accession>
<keyword evidence="4" id="KW-1185">Reference proteome</keyword>
<evidence type="ECO:0000313" key="3">
    <source>
        <dbReference type="EMBL" id="KAA0191384.1"/>
    </source>
</evidence>
<evidence type="ECO:0000256" key="2">
    <source>
        <dbReference type="SAM" id="Phobius"/>
    </source>
</evidence>